<evidence type="ECO:0000313" key="1">
    <source>
        <dbReference type="EMBL" id="ORY50046.1"/>
    </source>
</evidence>
<dbReference type="AlphaFoldDB" id="A0A1Y2CT24"/>
<reference evidence="1 2" key="1">
    <citation type="submission" date="2016-07" db="EMBL/GenBank/DDBJ databases">
        <title>Pervasive Adenine N6-methylation of Active Genes in Fungi.</title>
        <authorList>
            <consortium name="DOE Joint Genome Institute"/>
            <person name="Mondo S.J."/>
            <person name="Dannebaum R.O."/>
            <person name="Kuo R.C."/>
            <person name="Labutti K."/>
            <person name="Haridas S."/>
            <person name="Kuo A."/>
            <person name="Salamov A."/>
            <person name="Ahrendt S.R."/>
            <person name="Lipzen A."/>
            <person name="Sullivan W."/>
            <person name="Andreopoulos W.B."/>
            <person name="Clum A."/>
            <person name="Lindquist E."/>
            <person name="Daum C."/>
            <person name="Ramamoorthy G.K."/>
            <person name="Gryganskyi A."/>
            <person name="Culley D."/>
            <person name="Magnuson J.K."/>
            <person name="James T.Y."/>
            <person name="O'Malley M.A."/>
            <person name="Stajich J.E."/>
            <person name="Spatafora J.W."/>
            <person name="Visel A."/>
            <person name="Grigoriev I.V."/>
        </authorList>
    </citation>
    <scope>NUCLEOTIDE SEQUENCE [LARGE SCALE GENOMIC DNA]</scope>
    <source>
        <strain evidence="1 2">JEL800</strain>
    </source>
</reference>
<proteinExistence type="predicted"/>
<name>A0A1Y2CT24_9FUNG</name>
<keyword evidence="2" id="KW-1185">Reference proteome</keyword>
<accession>A0A1Y2CT24</accession>
<dbReference type="PANTHER" id="PTHR43138">
    <property type="entry name" value="ACETYLTRANSFERASE, GNAT FAMILY"/>
    <property type="match status" value="1"/>
</dbReference>
<evidence type="ECO:0008006" key="3">
    <source>
        <dbReference type="Google" id="ProtNLM"/>
    </source>
</evidence>
<dbReference type="Proteomes" id="UP000193642">
    <property type="component" value="Unassembled WGS sequence"/>
</dbReference>
<organism evidence="1 2">
    <name type="scientific">Rhizoclosmatium globosum</name>
    <dbReference type="NCBI Taxonomy" id="329046"/>
    <lineage>
        <taxon>Eukaryota</taxon>
        <taxon>Fungi</taxon>
        <taxon>Fungi incertae sedis</taxon>
        <taxon>Chytridiomycota</taxon>
        <taxon>Chytridiomycota incertae sedis</taxon>
        <taxon>Chytridiomycetes</taxon>
        <taxon>Chytridiales</taxon>
        <taxon>Chytriomycetaceae</taxon>
        <taxon>Rhizoclosmatium</taxon>
    </lineage>
</organism>
<protein>
    <recommendedName>
        <fullName evidence="3">N-acetyltransferase domain-containing protein</fullName>
    </recommendedName>
</protein>
<dbReference type="OrthoDB" id="10264707at2759"/>
<dbReference type="SUPFAM" id="SSF55729">
    <property type="entry name" value="Acyl-CoA N-acyltransferases (Nat)"/>
    <property type="match status" value="1"/>
</dbReference>
<dbReference type="STRING" id="329046.A0A1Y2CT24"/>
<dbReference type="EMBL" id="MCGO01000008">
    <property type="protein sequence ID" value="ORY50046.1"/>
    <property type="molecule type" value="Genomic_DNA"/>
</dbReference>
<dbReference type="Gene3D" id="3.40.630.30">
    <property type="match status" value="1"/>
</dbReference>
<comment type="caution">
    <text evidence="1">The sequence shown here is derived from an EMBL/GenBank/DDBJ whole genome shotgun (WGS) entry which is preliminary data.</text>
</comment>
<dbReference type="InterPro" id="IPR052742">
    <property type="entry name" value="Mito_N-acetyltransferase"/>
</dbReference>
<evidence type="ECO:0000313" key="2">
    <source>
        <dbReference type="Proteomes" id="UP000193642"/>
    </source>
</evidence>
<dbReference type="GO" id="GO:0005634">
    <property type="term" value="C:nucleus"/>
    <property type="evidence" value="ECO:0007669"/>
    <property type="project" value="TreeGrafter"/>
</dbReference>
<gene>
    <name evidence="1" type="ORF">BCR33DRAFT_713624</name>
</gene>
<dbReference type="PANTHER" id="PTHR43138:SF1">
    <property type="entry name" value="N-ACETYLTRANSFERASE ACA1"/>
    <property type="match status" value="1"/>
</dbReference>
<sequence>MGRAFTVLAPLLGYRASIFNLVFVTNVASVQLWRGLGFSEVGRIPGAGRLKGQEGYVDAIVFHYDFMKGK</sequence>
<dbReference type="InterPro" id="IPR016181">
    <property type="entry name" value="Acyl_CoA_acyltransferase"/>
</dbReference>